<gene>
    <name evidence="6" type="ORF">LZC95_20845</name>
</gene>
<reference evidence="6 7" key="1">
    <citation type="submission" date="2021-12" db="EMBL/GenBank/DDBJ databases">
        <title>Discovery of the Pendulisporaceae a myxobacterial family with distinct sporulation behavior and unique specialized metabolism.</title>
        <authorList>
            <person name="Garcia R."/>
            <person name="Popoff A."/>
            <person name="Bader C.D."/>
            <person name="Loehr J."/>
            <person name="Walesch S."/>
            <person name="Walt C."/>
            <person name="Boldt J."/>
            <person name="Bunk B."/>
            <person name="Haeckl F.J.F.P.J."/>
            <person name="Gunesch A.P."/>
            <person name="Birkelbach J."/>
            <person name="Nuebel U."/>
            <person name="Pietschmann T."/>
            <person name="Bach T."/>
            <person name="Mueller R."/>
        </authorList>
    </citation>
    <scope>NUCLEOTIDE SEQUENCE [LARGE SCALE GENOMIC DNA]</scope>
    <source>
        <strain evidence="6 7">MSr12523</strain>
    </source>
</reference>
<dbReference type="CDD" id="cd07385">
    <property type="entry name" value="MPP_YkuE_C"/>
    <property type="match status" value="1"/>
</dbReference>
<proteinExistence type="predicted"/>
<evidence type="ECO:0000256" key="1">
    <source>
        <dbReference type="ARBA" id="ARBA00022723"/>
    </source>
</evidence>
<dbReference type="PANTHER" id="PTHR31302">
    <property type="entry name" value="TRANSMEMBRANE PROTEIN WITH METALLOPHOSPHOESTERASE DOMAIN-RELATED"/>
    <property type="match status" value="1"/>
</dbReference>
<keyword evidence="3" id="KW-0472">Membrane</keyword>
<dbReference type="Proteomes" id="UP001379533">
    <property type="component" value="Chromosome"/>
</dbReference>
<keyword evidence="7" id="KW-1185">Reference proteome</keyword>
<evidence type="ECO:0000256" key="4">
    <source>
        <dbReference type="SAM" id="SignalP"/>
    </source>
</evidence>
<evidence type="ECO:0000259" key="5">
    <source>
        <dbReference type="Pfam" id="PF00149"/>
    </source>
</evidence>
<dbReference type="Pfam" id="PF00149">
    <property type="entry name" value="Metallophos"/>
    <property type="match status" value="1"/>
</dbReference>
<dbReference type="InterPro" id="IPR051158">
    <property type="entry name" value="Metallophosphoesterase_sf"/>
</dbReference>
<keyword evidence="3" id="KW-1133">Transmembrane helix</keyword>
<feature type="transmembrane region" description="Helical" evidence="3">
    <location>
        <begin position="39"/>
        <end position="61"/>
    </location>
</feature>
<dbReference type="InterPro" id="IPR004843">
    <property type="entry name" value="Calcineurin-like_PHP"/>
</dbReference>
<dbReference type="SUPFAM" id="SSF56300">
    <property type="entry name" value="Metallo-dependent phosphatases"/>
    <property type="match status" value="1"/>
</dbReference>
<evidence type="ECO:0000313" key="6">
    <source>
        <dbReference type="EMBL" id="WXA99258.1"/>
    </source>
</evidence>
<keyword evidence="4" id="KW-0732">Signal</keyword>
<feature type="domain" description="Calcineurin-like phosphoesterase" evidence="5">
    <location>
        <begin position="157"/>
        <end position="317"/>
    </location>
</feature>
<dbReference type="InterPro" id="IPR029052">
    <property type="entry name" value="Metallo-depent_PP-like"/>
</dbReference>
<name>A0ABZ2KKT0_9BACT</name>
<protein>
    <submittedName>
        <fullName evidence="6">Metallophosphoesterase</fullName>
    </submittedName>
</protein>
<feature type="transmembrane region" description="Helical" evidence="3">
    <location>
        <begin position="110"/>
        <end position="131"/>
    </location>
</feature>
<keyword evidence="3" id="KW-0812">Transmembrane</keyword>
<dbReference type="EMBL" id="CP089982">
    <property type="protein sequence ID" value="WXA99258.1"/>
    <property type="molecule type" value="Genomic_DNA"/>
</dbReference>
<feature type="chain" id="PRO_5045663780" evidence="4">
    <location>
        <begin position="24"/>
        <end position="380"/>
    </location>
</feature>
<feature type="signal peptide" evidence="4">
    <location>
        <begin position="1"/>
        <end position="23"/>
    </location>
</feature>
<dbReference type="PANTHER" id="PTHR31302:SF31">
    <property type="entry name" value="PHOSPHODIESTERASE YAEI"/>
    <property type="match status" value="1"/>
</dbReference>
<sequence length="380" mass="41685">MKKKNRIRVATILATMLSHTVFAAAVHGALDGTEERLRCTASLACALAGVLFFALRIGAWIDDPRRNPHFVTFIELPFLVHWNACALGIVPCALVFAIRTFGYQGPHPGTILSLYTWIYLLLIPIAAYGIFVRRRRIVVHELDVPIRGLDRRFDGYRIAHLSDLHIGNMTPEAWGRDWAARVNRSAADIVVVTGDLIVGGSDFLEDAAAVVGAIRAPGGVFVSLGNHDYFGDAERLVCALRHRGAYVLRNEGMLLIRDKARLYLAGIDDTWTQRDNLERAMAGCPAGVPSVLLSHDPERFDQAEKAGIPLTLSGHTHGGQVAIPFSKGHLSLLHLLHPFPSGLYRRRRSSLYVHPGLGTSGPPIRLGVAPAIVVHTLRTH</sequence>
<dbReference type="Gene3D" id="3.60.21.10">
    <property type="match status" value="1"/>
</dbReference>
<feature type="transmembrane region" description="Helical" evidence="3">
    <location>
        <begin position="73"/>
        <end position="98"/>
    </location>
</feature>
<organism evidence="6 7">
    <name type="scientific">Pendulispora brunnea</name>
    <dbReference type="NCBI Taxonomy" id="2905690"/>
    <lineage>
        <taxon>Bacteria</taxon>
        <taxon>Pseudomonadati</taxon>
        <taxon>Myxococcota</taxon>
        <taxon>Myxococcia</taxon>
        <taxon>Myxococcales</taxon>
        <taxon>Sorangiineae</taxon>
        <taxon>Pendulisporaceae</taxon>
        <taxon>Pendulispora</taxon>
    </lineage>
</organism>
<evidence type="ECO:0000313" key="7">
    <source>
        <dbReference type="Proteomes" id="UP001379533"/>
    </source>
</evidence>
<evidence type="ECO:0000256" key="2">
    <source>
        <dbReference type="ARBA" id="ARBA00022801"/>
    </source>
</evidence>
<dbReference type="RefSeq" id="WP_394849892.1">
    <property type="nucleotide sequence ID" value="NZ_CP089982.1"/>
</dbReference>
<accession>A0ABZ2KKT0</accession>
<keyword evidence="1" id="KW-0479">Metal-binding</keyword>
<keyword evidence="2" id="KW-0378">Hydrolase</keyword>
<evidence type="ECO:0000256" key="3">
    <source>
        <dbReference type="SAM" id="Phobius"/>
    </source>
</evidence>